<dbReference type="Gene3D" id="1.10.1200.10">
    <property type="entry name" value="ACP-like"/>
    <property type="match status" value="1"/>
</dbReference>
<evidence type="ECO:0000256" key="6">
    <source>
        <dbReference type="ARBA" id="ARBA00023160"/>
    </source>
</evidence>
<evidence type="ECO:0000313" key="11">
    <source>
        <dbReference type="Proteomes" id="UP001230978"/>
    </source>
</evidence>
<comment type="pathway">
    <text evidence="7">Glycolipid biosynthesis; KDO(2)-lipid A biosynthesis.</text>
</comment>
<organism evidence="10 11">
    <name type="scientific">Fuscovulum ytuae</name>
    <dbReference type="NCBI Taxonomy" id="3042299"/>
    <lineage>
        <taxon>Bacteria</taxon>
        <taxon>Pseudomonadati</taxon>
        <taxon>Pseudomonadota</taxon>
        <taxon>Alphaproteobacteria</taxon>
        <taxon>Rhodobacterales</taxon>
        <taxon>Paracoccaceae</taxon>
        <taxon>Fuscovulum</taxon>
    </lineage>
</organism>
<keyword evidence="4" id="KW-0276">Fatty acid metabolism</keyword>
<dbReference type="InterPro" id="IPR006162">
    <property type="entry name" value="Ppantetheine_attach_site"/>
</dbReference>
<dbReference type="PROSITE" id="PS50075">
    <property type="entry name" value="CARRIER"/>
    <property type="match status" value="1"/>
</dbReference>
<dbReference type="EMBL" id="CP124535">
    <property type="protein sequence ID" value="WGV17063.1"/>
    <property type="molecule type" value="Genomic_DNA"/>
</dbReference>
<dbReference type="Proteomes" id="UP001230978">
    <property type="component" value="Chromosome"/>
</dbReference>
<accession>A0ABY8Q860</accession>
<keyword evidence="1" id="KW-0596">Phosphopantetheine</keyword>
<dbReference type="SUPFAM" id="SSF47336">
    <property type="entry name" value="ACP-like"/>
    <property type="match status" value="1"/>
</dbReference>
<dbReference type="PANTHER" id="PTHR20863">
    <property type="entry name" value="ACYL CARRIER PROTEIN"/>
    <property type="match status" value="1"/>
</dbReference>
<evidence type="ECO:0000313" key="10">
    <source>
        <dbReference type="EMBL" id="WGV17063.1"/>
    </source>
</evidence>
<keyword evidence="5" id="KW-0443">Lipid metabolism</keyword>
<sequence length="86" mass="9211">MEVRDRVIAIIAEKAVLAPADVTMQSSLSELGVDSLAMVEAIFAMEEVFDISIPFNANDPNEGRFDISTVGSIVAAVEELLAQKVT</sequence>
<dbReference type="InterPro" id="IPR036736">
    <property type="entry name" value="ACP-like_sf"/>
</dbReference>
<gene>
    <name evidence="10" type="ORF">QF092_04455</name>
</gene>
<evidence type="ECO:0000256" key="4">
    <source>
        <dbReference type="ARBA" id="ARBA00022832"/>
    </source>
</evidence>
<keyword evidence="11" id="KW-1185">Reference proteome</keyword>
<dbReference type="PROSITE" id="PS00012">
    <property type="entry name" value="PHOSPHOPANTETHEINE"/>
    <property type="match status" value="1"/>
</dbReference>
<feature type="domain" description="Carrier" evidence="9">
    <location>
        <begin position="1"/>
        <end position="81"/>
    </location>
</feature>
<keyword evidence="2" id="KW-0444">Lipid biosynthesis</keyword>
<name>A0ABY8Q860_9RHOB</name>
<evidence type="ECO:0000256" key="2">
    <source>
        <dbReference type="ARBA" id="ARBA00022516"/>
    </source>
</evidence>
<evidence type="ECO:0000256" key="3">
    <source>
        <dbReference type="ARBA" id="ARBA00022553"/>
    </source>
</evidence>
<evidence type="ECO:0000256" key="5">
    <source>
        <dbReference type="ARBA" id="ARBA00023098"/>
    </source>
</evidence>
<reference evidence="10 11" key="1">
    <citation type="submission" date="2023-04" db="EMBL/GenBank/DDBJ databases">
        <title>YMD61, complete Genome.</title>
        <authorList>
            <person name="Zhang J."/>
        </authorList>
    </citation>
    <scope>NUCLEOTIDE SEQUENCE [LARGE SCALE GENOMIC DNA]</scope>
    <source>
        <strain evidence="10 11">YMD61</strain>
    </source>
</reference>
<evidence type="ECO:0000256" key="7">
    <source>
        <dbReference type="ARBA" id="ARBA00024328"/>
    </source>
</evidence>
<evidence type="ECO:0000256" key="8">
    <source>
        <dbReference type="ARBA" id="ARBA00024402"/>
    </source>
</evidence>
<dbReference type="InterPro" id="IPR003231">
    <property type="entry name" value="ACP"/>
</dbReference>
<dbReference type="InterPro" id="IPR009081">
    <property type="entry name" value="PP-bd_ACP"/>
</dbReference>
<protein>
    <recommendedName>
        <fullName evidence="8">Acyl carrier protein AcpXL</fullName>
    </recommendedName>
</protein>
<proteinExistence type="predicted"/>
<keyword evidence="6" id="KW-0275">Fatty acid biosynthesis</keyword>
<dbReference type="RefSeq" id="WP_281468005.1">
    <property type="nucleotide sequence ID" value="NZ_CP124535.1"/>
</dbReference>
<dbReference type="PANTHER" id="PTHR20863:SF76">
    <property type="entry name" value="CARRIER DOMAIN-CONTAINING PROTEIN"/>
    <property type="match status" value="1"/>
</dbReference>
<evidence type="ECO:0000259" key="9">
    <source>
        <dbReference type="PROSITE" id="PS50075"/>
    </source>
</evidence>
<dbReference type="Pfam" id="PF00550">
    <property type="entry name" value="PP-binding"/>
    <property type="match status" value="1"/>
</dbReference>
<evidence type="ECO:0000256" key="1">
    <source>
        <dbReference type="ARBA" id="ARBA00022450"/>
    </source>
</evidence>
<keyword evidence="3" id="KW-0597">Phosphoprotein</keyword>